<dbReference type="Gene3D" id="3.80.10.10">
    <property type="entry name" value="Ribonuclease Inhibitor"/>
    <property type="match status" value="1"/>
</dbReference>
<organism evidence="2 3">
    <name type="scientific">Amniculicola lignicola CBS 123094</name>
    <dbReference type="NCBI Taxonomy" id="1392246"/>
    <lineage>
        <taxon>Eukaryota</taxon>
        <taxon>Fungi</taxon>
        <taxon>Dikarya</taxon>
        <taxon>Ascomycota</taxon>
        <taxon>Pezizomycotina</taxon>
        <taxon>Dothideomycetes</taxon>
        <taxon>Pleosporomycetidae</taxon>
        <taxon>Pleosporales</taxon>
        <taxon>Amniculicolaceae</taxon>
        <taxon>Amniculicola</taxon>
    </lineage>
</organism>
<gene>
    <name evidence="2" type="ORF">P154DRAFT_231586</name>
</gene>
<sequence length="543" mass="61553">MTAHQGLNFKLLPKTYALLFLETCGMAGLEELNDDILFVLLDFFALERFIYLKRLRLVSWRLKDFAESQIYKHITVGDNEEQIDFSNRIKDRLLSSNDTLFRHVRTFTVASFEGDDASACLNSDILVRLMGKFQGLYSFSWNVDHPMPSRLLDAFHTLRPATRLCVSTKTFDPVLFSSPQLYSLKYSIACKSLSSPPTRSFFRRLKNVLSKSTSIRVLVLEAHNDPQLSLLDSVDVGPLNLPLSSGDRLPAIESLDIQVPKYDFDPIHCGLLLVAVDFTKLRRLSFGASCPNEFFRHLTGKVPNLESLEFGYQHKSQSNGPIMPQTYAGPTTSAIEFILSLRKLKEIAIRSLAIDLADNLWRVIAQKHGVTMRQLSIRGIGAVEQWGTDDLRILNLDPLGSGFPYLRKLDITLPLVPPRLRKGSLVWDASGIGSVARLSLLHDLNVSVRVDRYGEQSLAAFVGHYAHYLLYVLWSTFFEHDPTSELITITAHFWRWEDEPPYRGSVTYFASKPGHEFKTEKQGKESSPRLPYDTRTQTGFLLG</sequence>
<dbReference type="Proteomes" id="UP000799779">
    <property type="component" value="Unassembled WGS sequence"/>
</dbReference>
<keyword evidence="3" id="KW-1185">Reference proteome</keyword>
<feature type="region of interest" description="Disordered" evidence="1">
    <location>
        <begin position="517"/>
        <end position="543"/>
    </location>
</feature>
<evidence type="ECO:0000256" key="1">
    <source>
        <dbReference type="SAM" id="MobiDB-lite"/>
    </source>
</evidence>
<reference evidence="2" key="1">
    <citation type="journal article" date="2020" name="Stud. Mycol.">
        <title>101 Dothideomycetes genomes: a test case for predicting lifestyles and emergence of pathogens.</title>
        <authorList>
            <person name="Haridas S."/>
            <person name="Albert R."/>
            <person name="Binder M."/>
            <person name="Bloem J."/>
            <person name="Labutti K."/>
            <person name="Salamov A."/>
            <person name="Andreopoulos B."/>
            <person name="Baker S."/>
            <person name="Barry K."/>
            <person name="Bills G."/>
            <person name="Bluhm B."/>
            <person name="Cannon C."/>
            <person name="Castanera R."/>
            <person name="Culley D."/>
            <person name="Daum C."/>
            <person name="Ezra D."/>
            <person name="Gonzalez J."/>
            <person name="Henrissat B."/>
            <person name="Kuo A."/>
            <person name="Liang C."/>
            <person name="Lipzen A."/>
            <person name="Lutzoni F."/>
            <person name="Magnuson J."/>
            <person name="Mondo S."/>
            <person name="Nolan M."/>
            <person name="Ohm R."/>
            <person name="Pangilinan J."/>
            <person name="Park H.-J."/>
            <person name="Ramirez L."/>
            <person name="Alfaro M."/>
            <person name="Sun H."/>
            <person name="Tritt A."/>
            <person name="Yoshinaga Y."/>
            <person name="Zwiers L.-H."/>
            <person name="Turgeon B."/>
            <person name="Goodwin S."/>
            <person name="Spatafora J."/>
            <person name="Crous P."/>
            <person name="Grigoriev I."/>
        </authorList>
    </citation>
    <scope>NUCLEOTIDE SEQUENCE</scope>
    <source>
        <strain evidence="2">CBS 123094</strain>
    </source>
</reference>
<feature type="compositionally biased region" description="Polar residues" evidence="1">
    <location>
        <begin position="534"/>
        <end position="543"/>
    </location>
</feature>
<dbReference type="AlphaFoldDB" id="A0A6A5WGX7"/>
<name>A0A6A5WGX7_9PLEO</name>
<dbReference type="InterPro" id="IPR032675">
    <property type="entry name" value="LRR_dom_sf"/>
</dbReference>
<evidence type="ECO:0000313" key="2">
    <source>
        <dbReference type="EMBL" id="KAF1999411.1"/>
    </source>
</evidence>
<protein>
    <submittedName>
        <fullName evidence="2">Uncharacterized protein</fullName>
    </submittedName>
</protein>
<evidence type="ECO:0000313" key="3">
    <source>
        <dbReference type="Proteomes" id="UP000799779"/>
    </source>
</evidence>
<dbReference type="OrthoDB" id="3556572at2759"/>
<feature type="compositionally biased region" description="Basic and acidic residues" evidence="1">
    <location>
        <begin position="517"/>
        <end position="527"/>
    </location>
</feature>
<accession>A0A6A5WGX7</accession>
<proteinExistence type="predicted"/>
<dbReference type="EMBL" id="ML977596">
    <property type="protein sequence ID" value="KAF1999411.1"/>
    <property type="molecule type" value="Genomic_DNA"/>
</dbReference>